<gene>
    <name evidence="1" type="ORF">LCGC14_3002660</name>
</gene>
<dbReference type="EMBL" id="LAZR01061913">
    <property type="protein sequence ID" value="KKK62607.1"/>
    <property type="molecule type" value="Genomic_DNA"/>
</dbReference>
<organism evidence="1">
    <name type="scientific">marine sediment metagenome</name>
    <dbReference type="NCBI Taxonomy" id="412755"/>
    <lineage>
        <taxon>unclassified sequences</taxon>
        <taxon>metagenomes</taxon>
        <taxon>ecological metagenomes</taxon>
    </lineage>
</organism>
<sequence>MSESEIEYRLKFKLIEECHELFRAGSRDEFLK</sequence>
<accession>A0A0F8X0H0</accession>
<evidence type="ECO:0000313" key="1">
    <source>
        <dbReference type="EMBL" id="KKK62607.1"/>
    </source>
</evidence>
<comment type="caution">
    <text evidence="1">The sequence shown here is derived from an EMBL/GenBank/DDBJ whole genome shotgun (WGS) entry which is preliminary data.</text>
</comment>
<dbReference type="AlphaFoldDB" id="A0A0F8X0H0"/>
<feature type="non-terminal residue" evidence="1">
    <location>
        <position position="32"/>
    </location>
</feature>
<name>A0A0F8X0H0_9ZZZZ</name>
<protein>
    <submittedName>
        <fullName evidence="1">Uncharacterized protein</fullName>
    </submittedName>
</protein>
<proteinExistence type="predicted"/>
<reference evidence="1" key="1">
    <citation type="journal article" date="2015" name="Nature">
        <title>Complex archaea that bridge the gap between prokaryotes and eukaryotes.</title>
        <authorList>
            <person name="Spang A."/>
            <person name="Saw J.H."/>
            <person name="Jorgensen S.L."/>
            <person name="Zaremba-Niedzwiedzka K."/>
            <person name="Martijn J."/>
            <person name="Lind A.E."/>
            <person name="van Eijk R."/>
            <person name="Schleper C."/>
            <person name="Guy L."/>
            <person name="Ettema T.J."/>
        </authorList>
    </citation>
    <scope>NUCLEOTIDE SEQUENCE</scope>
</reference>